<reference evidence="3 4" key="1">
    <citation type="submission" date="2017-08" db="EMBL/GenBank/DDBJ databases">
        <title>Infants hospitalized years apart are colonized by the same room-sourced microbial strains.</title>
        <authorList>
            <person name="Brooks B."/>
            <person name="Olm M.R."/>
            <person name="Firek B.A."/>
            <person name="Baker R."/>
            <person name="Thomas B.C."/>
            <person name="Morowitz M.J."/>
            <person name="Banfield J.F."/>
        </authorList>
    </citation>
    <scope>NUCLEOTIDE SEQUENCE [LARGE SCALE GENOMIC DNA]</scope>
    <source>
        <strain evidence="3">S2_003_000_R2_14</strain>
    </source>
</reference>
<evidence type="ECO:0000313" key="3">
    <source>
        <dbReference type="EMBL" id="PZR11169.1"/>
    </source>
</evidence>
<evidence type="ECO:0000256" key="1">
    <source>
        <dbReference type="SAM" id="MobiDB-lite"/>
    </source>
</evidence>
<organism evidence="3 4">
    <name type="scientific">Archangium gephyra</name>
    <dbReference type="NCBI Taxonomy" id="48"/>
    <lineage>
        <taxon>Bacteria</taxon>
        <taxon>Pseudomonadati</taxon>
        <taxon>Myxococcota</taxon>
        <taxon>Myxococcia</taxon>
        <taxon>Myxococcales</taxon>
        <taxon>Cystobacterineae</taxon>
        <taxon>Archangiaceae</taxon>
        <taxon>Archangium</taxon>
    </lineage>
</organism>
<dbReference type="AlphaFoldDB" id="A0A2W5T6M1"/>
<feature type="region of interest" description="Disordered" evidence="1">
    <location>
        <begin position="49"/>
        <end position="70"/>
    </location>
</feature>
<sequence>MPSRLLVLTCLVLCACPPAEPPPPEPGPLQAAVATRRLDIPIGITMGGYARARPSDEPGSPWARQMPASRGLHTEPTVRVIVMTNGLTRVAFIRMDTTLISSTLRARTQAALKAAGESANVFMHATHSHSSPARIMPPARLGGPTGTDFVSLVMDHYDAEVEDRMTQAIVAATVEAFANLKRVSVGVASVDGSDFNNDRRCENDPVYGANFRDTAFTVLRLDEVDDSGAPVKPLTAMLHYPMHGTVLGSENTLVSTEITGAVELYSGDLLGVPVMFVQGAAGDVSPKGSPFGHDALQGLERQGRAAAVLVKQAFDAAAPGTAKAQSRLDFRERGVTLSREAMGYAEGEFPEFGGIQCAAGGMSAVCGSIKSTPAEVSCLPLEPRRPPFKTAMTLVRVDDVAFVSSPGELGTGLSRKFHSTLAPLGATTVFAVGYSQDHYGYLLEEDDWLRGGYEPTVSAWGWRFGPYLLTELEQFVATVDDAQPAADVAALPAVEARTRTDSTGPARVVTEPLDGQRLTTHVFEFEGGDPGLGAPQVSLEVEQGGAFVPVQASATRVVVNGPELILRYAATPTFKAQPTATARRFVWSVQFETLPTTPLATYRLVAKGRIKNGTESDYSLISRGFVVSASTSADQRAAARFTADGRLALEVRFPPNPTEHASNRDDPVKNFRVRDADADPREGARVKGGTVNATLNGAATTLTWSDTERAYVSEPQSSAGLFTVEVAANGLTDGAGNHNGLALSATATR</sequence>
<dbReference type="InterPro" id="IPR031329">
    <property type="entry name" value="NEUT/ALK_ceramidase_N"/>
</dbReference>
<gene>
    <name evidence="3" type="ORF">DI536_18715</name>
</gene>
<feature type="domain" description="Neutral/alkaline non-lysosomal ceramidase N-terminal" evidence="2">
    <location>
        <begin position="65"/>
        <end position="265"/>
    </location>
</feature>
<evidence type="ECO:0000313" key="4">
    <source>
        <dbReference type="Proteomes" id="UP000249061"/>
    </source>
</evidence>
<evidence type="ECO:0000259" key="2">
    <source>
        <dbReference type="Pfam" id="PF04734"/>
    </source>
</evidence>
<protein>
    <recommendedName>
        <fullName evidence="2">Neutral/alkaline non-lysosomal ceramidase N-terminal domain-containing protein</fullName>
    </recommendedName>
</protein>
<accession>A0A2W5T6M1</accession>
<dbReference type="Pfam" id="PF04734">
    <property type="entry name" value="Ceramidase_alk"/>
    <property type="match status" value="1"/>
</dbReference>
<comment type="caution">
    <text evidence="3">The sequence shown here is derived from an EMBL/GenBank/DDBJ whole genome shotgun (WGS) entry which is preliminary data.</text>
</comment>
<dbReference type="EMBL" id="QFQP01000015">
    <property type="protein sequence ID" value="PZR11169.1"/>
    <property type="molecule type" value="Genomic_DNA"/>
</dbReference>
<dbReference type="Proteomes" id="UP000249061">
    <property type="component" value="Unassembled WGS sequence"/>
</dbReference>
<proteinExistence type="predicted"/>
<name>A0A2W5T6M1_9BACT</name>
<dbReference type="PROSITE" id="PS51257">
    <property type="entry name" value="PROKAR_LIPOPROTEIN"/>
    <property type="match status" value="1"/>
</dbReference>